<feature type="chain" id="PRO_5043422204" evidence="3">
    <location>
        <begin position="26"/>
        <end position="456"/>
    </location>
</feature>
<keyword evidence="2" id="KW-0812">Transmembrane</keyword>
<gene>
    <name evidence="5" type="ORF">AZ468_04375</name>
    <name evidence="4" type="ORF">OPW20_22315</name>
</gene>
<dbReference type="OrthoDB" id="5896027at2"/>
<feature type="region of interest" description="Disordered" evidence="1">
    <location>
        <begin position="114"/>
        <end position="146"/>
    </location>
</feature>
<evidence type="ECO:0000256" key="2">
    <source>
        <dbReference type="SAM" id="Phobius"/>
    </source>
</evidence>
<feature type="transmembrane region" description="Helical" evidence="2">
    <location>
        <begin position="432"/>
        <end position="450"/>
    </location>
</feature>
<reference evidence="5 6" key="1">
    <citation type="submission" date="2016-03" db="EMBL/GenBank/DDBJ databases">
        <title>Draft genome sequence of the Vibrio tubiashii subs. europaeus.</title>
        <authorList>
            <person name="Spinard E."/>
            <person name="Dubert J."/>
            <person name="Nelson D.R."/>
            <person name="Barja J.L."/>
        </authorList>
    </citation>
    <scope>NUCLEOTIDE SEQUENCE [LARGE SCALE GENOMIC DNA]</scope>
    <source>
        <strain evidence="6">PP-638</strain>
        <strain evidence="5">PP2-638</strain>
    </source>
</reference>
<feature type="compositionally biased region" description="Low complexity" evidence="1">
    <location>
        <begin position="254"/>
        <end position="274"/>
    </location>
</feature>
<accession>A0A178JFK5</accession>
<dbReference type="Proteomes" id="UP000094761">
    <property type="component" value="Unassembled WGS sequence"/>
</dbReference>
<protein>
    <submittedName>
        <fullName evidence="5">Uncharacterized protein</fullName>
    </submittedName>
</protein>
<comment type="caution">
    <text evidence="5">The sequence shown here is derived from an EMBL/GenBank/DDBJ whole genome shotgun (WGS) entry which is preliminary data.</text>
</comment>
<dbReference type="Proteomes" id="UP001150001">
    <property type="component" value="Unassembled WGS sequence"/>
</dbReference>
<dbReference type="GeneID" id="78074919"/>
<evidence type="ECO:0000313" key="5">
    <source>
        <dbReference type="EMBL" id="OAN00368.1"/>
    </source>
</evidence>
<evidence type="ECO:0000256" key="1">
    <source>
        <dbReference type="SAM" id="MobiDB-lite"/>
    </source>
</evidence>
<keyword evidence="3" id="KW-0732">Signal</keyword>
<feature type="compositionally biased region" description="Pro residues" evidence="1">
    <location>
        <begin position="125"/>
        <end position="140"/>
    </location>
</feature>
<reference evidence="4" key="2">
    <citation type="submission" date="2022-11" db="EMBL/GenBank/DDBJ databases">
        <title>Role of the vibriolysin VemA secreted by the emergent pathogen Vibrio europaeus in the colonization of Manila clam mucus.</title>
        <authorList>
            <person name="Martinez C."/>
            <person name="Rodriguez S."/>
            <person name="Vences A."/>
            <person name="Barja J.L."/>
            <person name="Toranzo A.E."/>
            <person name="Dubert J."/>
        </authorList>
    </citation>
    <scope>NUCLEOTIDE SEQUENCE</scope>
    <source>
        <strain evidence="4">3454</strain>
    </source>
</reference>
<evidence type="ECO:0000313" key="6">
    <source>
        <dbReference type="Proteomes" id="UP000094761"/>
    </source>
</evidence>
<feature type="compositionally biased region" description="Gly residues" evidence="1">
    <location>
        <begin position="283"/>
        <end position="296"/>
    </location>
</feature>
<dbReference type="EMBL" id="JAPFIT010000030">
    <property type="protein sequence ID" value="MDC5742795.1"/>
    <property type="molecule type" value="Genomic_DNA"/>
</dbReference>
<evidence type="ECO:0000256" key="3">
    <source>
        <dbReference type="SAM" id="SignalP"/>
    </source>
</evidence>
<sequence length="456" mass="48372">MRFAINFLLGVLLLMTLMLSVPSHAQQCEFGFKPDGTCRNVCEFLHAKAGARTMSWDAYIWGQDPKAACIGDGLENRCAMSIAGSQACTGIGEDGSTIVGTRCTGKWKFTGQICNGPDFSGGTVPTPPEPKPDPTPPPIPDNDHTSIPIISVVGFGTLGAQIAGGDNAINNQIRRGWERLSSVAYAGLTQDQKQHEQTRKDAVQIGSTLSMMTNSISNLNTFISTQKQTPWTKETLKELIDGIKVISDCVKGTDNNNGSGDGSNGSNNSGGSTNATKPACAGLSGGGSGNSSGGGSGGGFDDTNIVNKLSSIEEASFMNGGSLFRGFNNLGMGIGELRESINKIKKSGKTFKAPEKPTFKTPFKDGVEGLKTEIEQLEKDIEEKLTKSPLKMGTMHFNGGSYRGTQFDLDHHGHRISVGFNFLDRIAPHIDLIKGVIIFLATLMAAIIVLSSGRNS</sequence>
<evidence type="ECO:0000313" key="7">
    <source>
        <dbReference type="Proteomes" id="UP001150001"/>
    </source>
</evidence>
<name>A0A178JFK5_9VIBR</name>
<dbReference type="AlphaFoldDB" id="A0A178JFK5"/>
<keyword evidence="7" id="KW-1185">Reference proteome</keyword>
<keyword evidence="2" id="KW-0472">Membrane</keyword>
<feature type="signal peptide" evidence="3">
    <location>
        <begin position="1"/>
        <end position="25"/>
    </location>
</feature>
<keyword evidence="2" id="KW-1133">Transmembrane helix</keyword>
<proteinExistence type="predicted"/>
<dbReference type="RefSeq" id="WP_069666304.1">
    <property type="nucleotide sequence ID" value="NZ_JAPFIM010000024.1"/>
</dbReference>
<organism evidence="5 6">
    <name type="scientific">Vibrio europaeus</name>
    <dbReference type="NCBI Taxonomy" id="300876"/>
    <lineage>
        <taxon>Bacteria</taxon>
        <taxon>Pseudomonadati</taxon>
        <taxon>Pseudomonadota</taxon>
        <taxon>Gammaproteobacteria</taxon>
        <taxon>Vibrionales</taxon>
        <taxon>Vibrionaceae</taxon>
        <taxon>Vibrio</taxon>
        <taxon>Vibrio oreintalis group</taxon>
    </lineage>
</organism>
<evidence type="ECO:0000313" key="4">
    <source>
        <dbReference type="EMBL" id="MDC5742795.1"/>
    </source>
</evidence>
<feature type="region of interest" description="Disordered" evidence="1">
    <location>
        <begin position="254"/>
        <end position="296"/>
    </location>
</feature>
<dbReference type="EMBL" id="LUAX01000001">
    <property type="protein sequence ID" value="OAN00368.1"/>
    <property type="molecule type" value="Genomic_DNA"/>
</dbReference>